<keyword evidence="7 11" id="KW-0418">Kinase</keyword>
<evidence type="ECO:0000256" key="5">
    <source>
        <dbReference type="ARBA" id="ARBA00022679"/>
    </source>
</evidence>
<dbReference type="FunFam" id="3.40.1190.20:FF:000003">
    <property type="entry name" value="Phosphomethylpyrimidine kinase ThiD"/>
    <property type="match status" value="1"/>
</dbReference>
<dbReference type="EMBL" id="QEKW01000002">
    <property type="protein sequence ID" value="PVZ13075.1"/>
    <property type="molecule type" value="Genomic_DNA"/>
</dbReference>
<dbReference type="OrthoDB" id="34166at2"/>
<keyword evidence="9" id="KW-0784">Thiamine biosynthesis</keyword>
<dbReference type="InterPro" id="IPR004399">
    <property type="entry name" value="HMP/HMP-P_kinase_dom"/>
</dbReference>
<feature type="domain" description="Pyridoxamine kinase/Phosphomethylpyrimidine kinase" evidence="10">
    <location>
        <begin position="120"/>
        <end position="277"/>
    </location>
</feature>
<dbReference type="GO" id="GO:0008902">
    <property type="term" value="F:hydroxymethylpyrimidine kinase activity"/>
    <property type="evidence" value="ECO:0007669"/>
    <property type="project" value="UniProtKB-EC"/>
</dbReference>
<keyword evidence="5" id="KW-0808">Transferase</keyword>
<keyword evidence="6" id="KW-0547">Nucleotide-binding</keyword>
<dbReference type="GO" id="GO:0005829">
    <property type="term" value="C:cytosol"/>
    <property type="evidence" value="ECO:0007669"/>
    <property type="project" value="TreeGrafter"/>
</dbReference>
<sequence>MADTPPRALTIAGSDSGGAAGLEADLRAMTACGVHGCVAVTAVTVQNSLGVTGVHLVPPDTVAAQVRAVVTDIGVGAAKTGMLASREIIDAVADVVDEVGVGRGADPDAERRGAGPSTSVPFVVDPVAASMAGEPLLAEDAMEAIRGRLFPRAALATPNLDEVRLLVGITVTDAATAREAAEALHALGPRYVLVKGGHLRGSPEVVDLLFDGERTWEFTGPRIDTPHVHGAGDALASATCAALARGLAMPDAVASAERYIRRAVAESYPLGAGVGPVSPLWAVQPHR</sequence>
<organism evidence="11 12">
    <name type="scientific">Actinomycetospora cinnamomea</name>
    <dbReference type="NCBI Taxonomy" id="663609"/>
    <lineage>
        <taxon>Bacteria</taxon>
        <taxon>Bacillati</taxon>
        <taxon>Actinomycetota</taxon>
        <taxon>Actinomycetes</taxon>
        <taxon>Pseudonocardiales</taxon>
        <taxon>Pseudonocardiaceae</taxon>
        <taxon>Actinomycetospora</taxon>
    </lineage>
</organism>
<proteinExistence type="predicted"/>
<evidence type="ECO:0000256" key="8">
    <source>
        <dbReference type="ARBA" id="ARBA00022840"/>
    </source>
</evidence>
<dbReference type="PANTHER" id="PTHR20858:SF17">
    <property type="entry name" value="HYDROXYMETHYLPYRIMIDINE_PHOSPHOMETHYLPYRIMIDINE KINASE THI20-RELATED"/>
    <property type="match status" value="1"/>
</dbReference>
<dbReference type="SUPFAM" id="SSF53613">
    <property type="entry name" value="Ribokinase-like"/>
    <property type="match status" value="1"/>
</dbReference>
<dbReference type="AlphaFoldDB" id="A0A2U1FLI1"/>
<dbReference type="GO" id="GO:0008972">
    <property type="term" value="F:phosphomethylpyrimidine kinase activity"/>
    <property type="evidence" value="ECO:0007669"/>
    <property type="project" value="UniProtKB-EC"/>
</dbReference>
<dbReference type="Proteomes" id="UP000245639">
    <property type="component" value="Unassembled WGS sequence"/>
</dbReference>
<evidence type="ECO:0000256" key="6">
    <source>
        <dbReference type="ARBA" id="ARBA00022741"/>
    </source>
</evidence>
<dbReference type="InterPro" id="IPR029056">
    <property type="entry name" value="Ribokinase-like"/>
</dbReference>
<keyword evidence="8" id="KW-0067">ATP-binding</keyword>
<dbReference type="Pfam" id="PF08543">
    <property type="entry name" value="Phos_pyr_kin"/>
    <property type="match status" value="2"/>
</dbReference>
<comment type="catalytic activity">
    <reaction evidence="2">
        <text>4-amino-2-methyl-5-(phosphooxymethyl)pyrimidine + ATP = 4-amino-2-methyl-5-(diphosphooxymethyl)pyrimidine + ADP</text>
        <dbReference type="Rhea" id="RHEA:19893"/>
        <dbReference type="ChEBI" id="CHEBI:30616"/>
        <dbReference type="ChEBI" id="CHEBI:57841"/>
        <dbReference type="ChEBI" id="CHEBI:58354"/>
        <dbReference type="ChEBI" id="CHEBI:456216"/>
        <dbReference type="EC" id="2.7.4.7"/>
    </reaction>
</comment>
<evidence type="ECO:0000313" key="12">
    <source>
        <dbReference type="Proteomes" id="UP000245639"/>
    </source>
</evidence>
<comment type="catalytic activity">
    <reaction evidence="1">
        <text>4-amino-5-hydroxymethyl-2-methylpyrimidine + ATP = 4-amino-2-methyl-5-(phosphooxymethyl)pyrimidine + ADP + H(+)</text>
        <dbReference type="Rhea" id="RHEA:23096"/>
        <dbReference type="ChEBI" id="CHEBI:15378"/>
        <dbReference type="ChEBI" id="CHEBI:16892"/>
        <dbReference type="ChEBI" id="CHEBI:30616"/>
        <dbReference type="ChEBI" id="CHEBI:58354"/>
        <dbReference type="ChEBI" id="CHEBI:456216"/>
        <dbReference type="EC" id="2.7.1.49"/>
    </reaction>
</comment>
<dbReference type="GO" id="GO:0009228">
    <property type="term" value="P:thiamine biosynthetic process"/>
    <property type="evidence" value="ECO:0007669"/>
    <property type="project" value="UniProtKB-KW"/>
</dbReference>
<comment type="pathway">
    <text evidence="4">Cofactor biosynthesis; thiamine diphosphate biosynthesis; 4-amino-2-methyl-5-diphosphomethylpyrimidine from 5-amino-1-(5-phospho-D-ribosyl)imidazole: step 3/3.</text>
</comment>
<comment type="caution">
    <text evidence="11">The sequence shown here is derived from an EMBL/GenBank/DDBJ whole genome shotgun (WGS) entry which is preliminary data.</text>
</comment>
<feature type="domain" description="Pyridoxamine kinase/Phosphomethylpyrimidine kinase" evidence="10">
    <location>
        <begin position="15"/>
        <end position="101"/>
    </location>
</feature>
<protein>
    <submittedName>
        <fullName evidence="11">Hydroxymethylpyrimidine/phosphomethylpyrimidine kinase</fullName>
    </submittedName>
</protein>
<reference evidence="11 12" key="1">
    <citation type="submission" date="2018-04" db="EMBL/GenBank/DDBJ databases">
        <title>Genomic Encyclopedia of Type Strains, Phase IV (KMG-IV): sequencing the most valuable type-strain genomes for metagenomic binning, comparative biology and taxonomic classification.</title>
        <authorList>
            <person name="Goeker M."/>
        </authorList>
    </citation>
    <scope>NUCLEOTIDE SEQUENCE [LARGE SCALE GENOMIC DNA]</scope>
    <source>
        <strain evidence="11 12">DSM 45771</strain>
    </source>
</reference>
<dbReference type="Gene3D" id="3.40.1190.20">
    <property type="match status" value="1"/>
</dbReference>
<comment type="function">
    <text evidence="3">Catalyzes the phosphorylation of hydroxymethylpyrimidine phosphate (HMP-P) to HMP-PP, and of HMP to HMP-P.</text>
</comment>
<dbReference type="GO" id="GO:0005524">
    <property type="term" value="F:ATP binding"/>
    <property type="evidence" value="ECO:0007669"/>
    <property type="project" value="UniProtKB-KW"/>
</dbReference>
<dbReference type="GO" id="GO:0009229">
    <property type="term" value="P:thiamine diphosphate biosynthetic process"/>
    <property type="evidence" value="ECO:0007669"/>
    <property type="project" value="UniProtKB-UniPathway"/>
</dbReference>
<evidence type="ECO:0000256" key="7">
    <source>
        <dbReference type="ARBA" id="ARBA00022777"/>
    </source>
</evidence>
<evidence type="ECO:0000313" key="11">
    <source>
        <dbReference type="EMBL" id="PVZ13075.1"/>
    </source>
</evidence>
<dbReference type="InterPro" id="IPR013749">
    <property type="entry name" value="PM/HMP-P_kinase-1"/>
</dbReference>
<accession>A0A2U1FLI1</accession>
<dbReference type="RefSeq" id="WP_116707137.1">
    <property type="nucleotide sequence ID" value="NZ_QEKW01000002.1"/>
</dbReference>
<name>A0A2U1FLI1_9PSEU</name>
<evidence type="ECO:0000256" key="2">
    <source>
        <dbReference type="ARBA" id="ARBA00000565"/>
    </source>
</evidence>
<dbReference type="UniPathway" id="UPA00060">
    <property type="reaction ID" value="UER00138"/>
</dbReference>
<evidence type="ECO:0000256" key="4">
    <source>
        <dbReference type="ARBA" id="ARBA00004769"/>
    </source>
</evidence>
<evidence type="ECO:0000256" key="1">
    <source>
        <dbReference type="ARBA" id="ARBA00000151"/>
    </source>
</evidence>
<keyword evidence="12" id="KW-1185">Reference proteome</keyword>
<evidence type="ECO:0000256" key="3">
    <source>
        <dbReference type="ARBA" id="ARBA00003848"/>
    </source>
</evidence>
<evidence type="ECO:0000256" key="9">
    <source>
        <dbReference type="ARBA" id="ARBA00022977"/>
    </source>
</evidence>
<evidence type="ECO:0000259" key="10">
    <source>
        <dbReference type="Pfam" id="PF08543"/>
    </source>
</evidence>
<dbReference type="CDD" id="cd01169">
    <property type="entry name" value="HMPP_kinase"/>
    <property type="match status" value="1"/>
</dbReference>
<dbReference type="PANTHER" id="PTHR20858">
    <property type="entry name" value="PHOSPHOMETHYLPYRIMIDINE KINASE"/>
    <property type="match status" value="1"/>
</dbReference>
<gene>
    <name evidence="11" type="ORF">C8D89_102225</name>
</gene>